<evidence type="ECO:0000313" key="1">
    <source>
        <dbReference type="EMBL" id="CRZ33966.1"/>
    </source>
</evidence>
<reference evidence="1 2" key="1">
    <citation type="submission" date="2015-06" db="EMBL/GenBank/DDBJ databases">
        <authorList>
            <person name="Wibberg Daniel"/>
        </authorList>
    </citation>
    <scope>NUCLEOTIDE SEQUENCE [LARGE SCALE GENOMIC DNA]</scope>
    <source>
        <strain evidence="1 2">T3/55T</strain>
    </source>
</reference>
<organism evidence="1 2">
    <name type="scientific">Herbinix hemicellulosilytica</name>
    <dbReference type="NCBI Taxonomy" id="1564487"/>
    <lineage>
        <taxon>Bacteria</taxon>
        <taxon>Bacillati</taxon>
        <taxon>Bacillota</taxon>
        <taxon>Clostridia</taxon>
        <taxon>Lachnospirales</taxon>
        <taxon>Lachnospiraceae</taxon>
        <taxon>Herbinix</taxon>
    </lineage>
</organism>
<dbReference type="EMBL" id="CVTD020000010">
    <property type="protein sequence ID" value="CRZ33966.1"/>
    <property type="molecule type" value="Genomic_DNA"/>
</dbReference>
<gene>
    <name evidence="1" type="ORF">HHT355_0763</name>
</gene>
<protein>
    <submittedName>
        <fullName evidence="1">Uncharacterized protein</fullName>
    </submittedName>
</protein>
<evidence type="ECO:0000313" key="2">
    <source>
        <dbReference type="Proteomes" id="UP000236497"/>
    </source>
</evidence>
<dbReference type="RefSeq" id="WP_278320040.1">
    <property type="nucleotide sequence ID" value="NZ_CVTD020000010.1"/>
</dbReference>
<proteinExistence type="predicted"/>
<name>A0A0H5SGN9_HERHM</name>
<keyword evidence="2" id="KW-1185">Reference proteome</keyword>
<dbReference type="AlphaFoldDB" id="A0A0H5SGN9"/>
<dbReference type="Proteomes" id="UP000236497">
    <property type="component" value="Unassembled WGS sequence"/>
</dbReference>
<accession>A0A0H5SGN9</accession>
<sequence>MKVKDKQGTAKENKAYAIHCIEAAINGGANWNILCDINGGAY</sequence>